<dbReference type="PANTHER" id="PTHR11935">
    <property type="entry name" value="BETA LACTAMASE DOMAIN"/>
    <property type="match status" value="1"/>
</dbReference>
<dbReference type="SMART" id="SM00849">
    <property type="entry name" value="Lactamase_B"/>
    <property type="match status" value="1"/>
</dbReference>
<comment type="cofactor">
    <cofactor evidence="2">
        <name>Zn(2+)</name>
        <dbReference type="ChEBI" id="CHEBI:29105"/>
    </cofactor>
</comment>
<dbReference type="Pfam" id="PF00753">
    <property type="entry name" value="Lactamase_B"/>
    <property type="match status" value="1"/>
</dbReference>
<comment type="similarity">
    <text evidence="4">Belongs to the metallo-beta-lactamase superfamily. Glyoxalase II family.</text>
</comment>
<organism evidence="12 13">
    <name type="scientific">Synchytrium endobioticum</name>
    <dbReference type="NCBI Taxonomy" id="286115"/>
    <lineage>
        <taxon>Eukaryota</taxon>
        <taxon>Fungi</taxon>
        <taxon>Fungi incertae sedis</taxon>
        <taxon>Chytridiomycota</taxon>
        <taxon>Chytridiomycota incertae sedis</taxon>
        <taxon>Chytridiomycetes</taxon>
        <taxon>Synchytriales</taxon>
        <taxon>Synchytriaceae</taxon>
        <taxon>Synchytrium</taxon>
    </lineage>
</organism>
<keyword evidence="8" id="KW-0862">Zinc</keyword>
<comment type="catalytic activity">
    <reaction evidence="1">
        <text>an S-(2-hydroxyacyl)glutathione + H2O = a 2-hydroxy carboxylate + glutathione + H(+)</text>
        <dbReference type="Rhea" id="RHEA:21864"/>
        <dbReference type="ChEBI" id="CHEBI:15377"/>
        <dbReference type="ChEBI" id="CHEBI:15378"/>
        <dbReference type="ChEBI" id="CHEBI:57925"/>
        <dbReference type="ChEBI" id="CHEBI:58896"/>
        <dbReference type="ChEBI" id="CHEBI:71261"/>
        <dbReference type="EC" id="3.1.2.6"/>
    </reaction>
</comment>
<dbReference type="InterPro" id="IPR035680">
    <property type="entry name" value="Clx_II_MBL"/>
</dbReference>
<dbReference type="Proteomes" id="UP000320475">
    <property type="component" value="Unassembled WGS sequence"/>
</dbReference>
<dbReference type="InterPro" id="IPR001279">
    <property type="entry name" value="Metallo-B-lactamas"/>
</dbReference>
<dbReference type="InterPro" id="IPR036866">
    <property type="entry name" value="RibonucZ/Hydroxyglut_hydro"/>
</dbReference>
<dbReference type="Pfam" id="PF16123">
    <property type="entry name" value="HAGH_C"/>
    <property type="match status" value="1"/>
</dbReference>
<dbReference type="SUPFAM" id="SSF56281">
    <property type="entry name" value="Metallo-hydrolase/oxidoreductase"/>
    <property type="match status" value="1"/>
</dbReference>
<evidence type="ECO:0000313" key="13">
    <source>
        <dbReference type="Proteomes" id="UP000317494"/>
    </source>
</evidence>
<dbReference type="Proteomes" id="UP000317494">
    <property type="component" value="Unassembled WGS sequence"/>
</dbReference>
<evidence type="ECO:0000256" key="3">
    <source>
        <dbReference type="ARBA" id="ARBA00004963"/>
    </source>
</evidence>
<dbReference type="STRING" id="286115.A0A507DHI3"/>
<comment type="caution">
    <text evidence="12">The sequence shown here is derived from an EMBL/GenBank/DDBJ whole genome shotgun (WGS) entry which is preliminary data.</text>
</comment>
<dbReference type="EMBL" id="QEAM01000290">
    <property type="protein sequence ID" value="TPX42033.1"/>
    <property type="molecule type" value="Genomic_DNA"/>
</dbReference>
<dbReference type="UniPathway" id="UPA00619">
    <property type="reaction ID" value="UER00676"/>
</dbReference>
<dbReference type="PANTHER" id="PTHR11935:SF94">
    <property type="entry name" value="TENZING NORGAY, ISOFORM C"/>
    <property type="match status" value="1"/>
</dbReference>
<evidence type="ECO:0000256" key="7">
    <source>
        <dbReference type="ARBA" id="ARBA00022801"/>
    </source>
</evidence>
<accession>A0A507DHI3</accession>
<keyword evidence="13" id="KW-1185">Reference proteome</keyword>
<keyword evidence="6" id="KW-0479">Metal-binding</keyword>
<dbReference type="PIRSF" id="PIRSF005457">
    <property type="entry name" value="Glx"/>
    <property type="match status" value="1"/>
</dbReference>
<dbReference type="CDD" id="cd07723">
    <property type="entry name" value="hydroxyacylglutathione_hydrolase_MBL-fold"/>
    <property type="match status" value="1"/>
</dbReference>
<dbReference type="EC" id="3.1.2.6" evidence="5"/>
<keyword evidence="7 12" id="KW-0378">Hydrolase</keyword>
<name>A0A507DHI3_9FUNG</name>
<evidence type="ECO:0000259" key="10">
    <source>
        <dbReference type="SMART" id="SM00849"/>
    </source>
</evidence>
<evidence type="ECO:0000256" key="1">
    <source>
        <dbReference type="ARBA" id="ARBA00001623"/>
    </source>
</evidence>
<dbReference type="GO" id="GO:0019243">
    <property type="term" value="P:methylglyoxal catabolic process to D-lactate via S-lactoyl-glutathione"/>
    <property type="evidence" value="ECO:0007669"/>
    <property type="project" value="InterPro"/>
</dbReference>
<dbReference type="GO" id="GO:0004416">
    <property type="term" value="F:hydroxyacylglutathione hydrolase activity"/>
    <property type="evidence" value="ECO:0007669"/>
    <property type="project" value="UniProtKB-EC"/>
</dbReference>
<sequence>MKITPIPCLQDNYAYLLVDEATKQAALVDPVEPAKVLPVAHGANASVSCVLTTHHHADHAGGNRSIAAQLPEIAVYGGDDRVDALTHKVDDGARFKIGSLDVTPMYTVCHTRGSVSYYVVDARTNQRCVFTGDTLFVAGCGRFFEGTAAQMHNSLVNVLGSLPSDTLVFCGHEYTAANLRFAAAVEPGNRDVQHKLEWMKDTKCTVPSTIGDEWKINPFLRLNSKEIQEKTGASDPISVMAKLREMKDNFRG</sequence>
<gene>
    <name evidence="11" type="ORF">SeLEV6574_g05795</name>
    <name evidence="12" type="ORF">SeMB42_g02033</name>
</gene>
<evidence type="ECO:0000313" key="11">
    <source>
        <dbReference type="EMBL" id="TPX42033.1"/>
    </source>
</evidence>
<dbReference type="EMBL" id="QEAN01000059">
    <property type="protein sequence ID" value="TPX51033.1"/>
    <property type="molecule type" value="Genomic_DNA"/>
</dbReference>
<evidence type="ECO:0000313" key="12">
    <source>
        <dbReference type="EMBL" id="TPX51033.1"/>
    </source>
</evidence>
<protein>
    <recommendedName>
        <fullName evidence="5">hydroxyacylglutathione hydrolase</fullName>
        <ecNumber evidence="5">3.1.2.6</ecNumber>
    </recommendedName>
    <alternativeName>
        <fullName evidence="9">Glyoxalase II</fullName>
    </alternativeName>
</protein>
<dbReference type="AlphaFoldDB" id="A0A507DHI3"/>
<dbReference type="InterPro" id="IPR032282">
    <property type="entry name" value="HAGH_C"/>
</dbReference>
<comment type="pathway">
    <text evidence="3">Secondary metabolite metabolism; methylglyoxal degradation; (R)-lactate from methylglyoxal: step 2/2.</text>
</comment>
<evidence type="ECO:0000256" key="2">
    <source>
        <dbReference type="ARBA" id="ARBA00001947"/>
    </source>
</evidence>
<evidence type="ECO:0000256" key="5">
    <source>
        <dbReference type="ARBA" id="ARBA00011917"/>
    </source>
</evidence>
<dbReference type="Gene3D" id="3.60.15.10">
    <property type="entry name" value="Ribonuclease Z/Hydroxyacylglutathione hydrolase-like"/>
    <property type="match status" value="1"/>
</dbReference>
<evidence type="ECO:0000256" key="6">
    <source>
        <dbReference type="ARBA" id="ARBA00022723"/>
    </source>
</evidence>
<dbReference type="NCBIfam" id="TIGR03413">
    <property type="entry name" value="GSH_gloB"/>
    <property type="match status" value="1"/>
</dbReference>
<feature type="domain" description="Metallo-beta-lactamase" evidence="10">
    <location>
        <begin position="11"/>
        <end position="172"/>
    </location>
</feature>
<proteinExistence type="inferred from homology"/>
<evidence type="ECO:0000256" key="8">
    <source>
        <dbReference type="ARBA" id="ARBA00022833"/>
    </source>
</evidence>
<evidence type="ECO:0000256" key="4">
    <source>
        <dbReference type="ARBA" id="ARBA00006759"/>
    </source>
</evidence>
<dbReference type="VEuPathDB" id="FungiDB:SeMB42_g02033"/>
<dbReference type="HAMAP" id="MF_01374">
    <property type="entry name" value="Glyoxalase_2"/>
    <property type="match status" value="1"/>
</dbReference>
<evidence type="ECO:0000256" key="9">
    <source>
        <dbReference type="ARBA" id="ARBA00031044"/>
    </source>
</evidence>
<dbReference type="OrthoDB" id="515692at2759"/>
<reference evidence="13 14" key="1">
    <citation type="journal article" date="2019" name="Sci. Rep.">
        <title>Comparative genomics of chytrid fungi reveal insights into the obligate biotrophic and pathogenic lifestyle of Synchytrium endobioticum.</title>
        <authorList>
            <person name="van de Vossenberg B.T.L.H."/>
            <person name="Warris S."/>
            <person name="Nguyen H.D.T."/>
            <person name="van Gent-Pelzer M.P.E."/>
            <person name="Joly D.L."/>
            <person name="van de Geest H.C."/>
            <person name="Bonants P.J.M."/>
            <person name="Smith D.S."/>
            <person name="Levesque C.A."/>
            <person name="van der Lee T.A.J."/>
        </authorList>
    </citation>
    <scope>NUCLEOTIDE SEQUENCE [LARGE SCALE GENOMIC DNA]</scope>
    <source>
        <strain evidence="11 14">LEV6574</strain>
        <strain evidence="12 13">MB42</strain>
    </source>
</reference>
<dbReference type="FunFam" id="3.60.15.10:FF:000019">
    <property type="entry name" value="Hydroxyacylglutathione hydrolase, mitochondrial"/>
    <property type="match status" value="1"/>
</dbReference>
<dbReference type="InterPro" id="IPR017782">
    <property type="entry name" value="Hydroxyacylglutathione_Hdrlase"/>
</dbReference>
<dbReference type="GO" id="GO:0046872">
    <property type="term" value="F:metal ion binding"/>
    <property type="evidence" value="ECO:0007669"/>
    <property type="project" value="UniProtKB-KW"/>
</dbReference>
<evidence type="ECO:0000313" key="14">
    <source>
        <dbReference type="Proteomes" id="UP000320475"/>
    </source>
</evidence>